<feature type="domain" description="N-acetyltransferase" evidence="1">
    <location>
        <begin position="12"/>
        <end position="179"/>
    </location>
</feature>
<keyword evidence="3" id="KW-1185">Reference proteome</keyword>
<dbReference type="EMBL" id="JAETWB010000003">
    <property type="protein sequence ID" value="MBL6078346.1"/>
    <property type="molecule type" value="Genomic_DNA"/>
</dbReference>
<dbReference type="InterPro" id="IPR000182">
    <property type="entry name" value="GNAT_dom"/>
</dbReference>
<dbReference type="PROSITE" id="PS51186">
    <property type="entry name" value="GNAT"/>
    <property type="match status" value="1"/>
</dbReference>
<dbReference type="Gene3D" id="3.40.630.30">
    <property type="match status" value="1"/>
</dbReference>
<dbReference type="PANTHER" id="PTHR43792">
    <property type="entry name" value="GNAT FAMILY, PUTATIVE (AFU_ORTHOLOGUE AFUA_3G00765)-RELATED-RELATED"/>
    <property type="match status" value="1"/>
</dbReference>
<dbReference type="InterPro" id="IPR016181">
    <property type="entry name" value="Acyl_CoA_acyltransferase"/>
</dbReference>
<dbReference type="PANTHER" id="PTHR43792:SF1">
    <property type="entry name" value="N-ACETYLTRANSFERASE DOMAIN-CONTAINING PROTEIN"/>
    <property type="match status" value="1"/>
</dbReference>
<dbReference type="SUPFAM" id="SSF55729">
    <property type="entry name" value="Acyl-CoA N-acyltransferases (Nat)"/>
    <property type="match status" value="1"/>
</dbReference>
<evidence type="ECO:0000313" key="3">
    <source>
        <dbReference type="Proteomes" id="UP000660885"/>
    </source>
</evidence>
<accession>A0ABS1U0Z9</accession>
<dbReference type="RefSeq" id="WP_202831790.1">
    <property type="nucleotide sequence ID" value="NZ_JAETWB010000003.1"/>
</dbReference>
<sequence>MPAPLTLEGPRLRLRPWRAEDRAPLAAINADPAVMRHFPAAMSRAESDSWLDRIEAHFAEHGWGFWAVERKSAPGLIGAVGLLSIPWQADFTPAVEIGWRIAIAHQRQGYAEEAARLSLAAGFGRIGLGEIVAFTVPGNAPSWLLMAKLGMRPAGTFDHPRLPEDHPLRLHLLYRMSRQTWMSSARPERATA</sequence>
<gene>
    <name evidence="2" type="ORF">JMJ56_10045</name>
</gene>
<evidence type="ECO:0000259" key="1">
    <source>
        <dbReference type="PROSITE" id="PS51186"/>
    </source>
</evidence>
<proteinExistence type="predicted"/>
<organism evidence="2 3">
    <name type="scientific">Belnapia arida</name>
    <dbReference type="NCBI Taxonomy" id="2804533"/>
    <lineage>
        <taxon>Bacteria</taxon>
        <taxon>Pseudomonadati</taxon>
        <taxon>Pseudomonadota</taxon>
        <taxon>Alphaproteobacteria</taxon>
        <taxon>Acetobacterales</taxon>
        <taxon>Roseomonadaceae</taxon>
        <taxon>Belnapia</taxon>
    </lineage>
</organism>
<dbReference type="Proteomes" id="UP000660885">
    <property type="component" value="Unassembled WGS sequence"/>
</dbReference>
<comment type="caution">
    <text evidence="2">The sequence shown here is derived from an EMBL/GenBank/DDBJ whole genome shotgun (WGS) entry which is preliminary data.</text>
</comment>
<dbReference type="Pfam" id="PF13302">
    <property type="entry name" value="Acetyltransf_3"/>
    <property type="match status" value="1"/>
</dbReference>
<protein>
    <submittedName>
        <fullName evidence="2">GNAT family N-acetyltransferase</fullName>
    </submittedName>
</protein>
<name>A0ABS1U0Z9_9PROT</name>
<evidence type="ECO:0000313" key="2">
    <source>
        <dbReference type="EMBL" id="MBL6078346.1"/>
    </source>
</evidence>
<dbReference type="InterPro" id="IPR051531">
    <property type="entry name" value="N-acetyltransferase"/>
</dbReference>
<reference evidence="2 3" key="1">
    <citation type="submission" date="2021-01" db="EMBL/GenBank/DDBJ databases">
        <title>Belnapia mucosa sp. nov. and Belnapia arida sp. nov., isolated from the Tabernas Desert (Almeria, Spain).</title>
        <authorList>
            <person name="Molina-Menor E."/>
            <person name="Vidal-Verdu A."/>
            <person name="Calonge A."/>
            <person name="Satari L."/>
            <person name="Pereto J."/>
            <person name="Porcar M."/>
        </authorList>
    </citation>
    <scope>NUCLEOTIDE SEQUENCE [LARGE SCALE GENOMIC DNA]</scope>
    <source>
        <strain evidence="2 3">T18</strain>
    </source>
</reference>